<comment type="caution">
    <text evidence="2">The sequence shown here is derived from an EMBL/GenBank/DDBJ whole genome shotgun (WGS) entry which is preliminary data.</text>
</comment>
<dbReference type="Gene3D" id="1.10.10.1450">
    <property type="match status" value="1"/>
</dbReference>
<dbReference type="InterPro" id="IPR001888">
    <property type="entry name" value="Transposase_1"/>
</dbReference>
<dbReference type="Gene3D" id="3.30.420.10">
    <property type="entry name" value="Ribonuclease H-like superfamily/Ribonuclease H"/>
    <property type="match status" value="1"/>
</dbReference>
<organism evidence="2 3">
    <name type="scientific">Hypothenemus hampei</name>
    <name type="common">Coffee berry borer</name>
    <dbReference type="NCBI Taxonomy" id="57062"/>
    <lineage>
        <taxon>Eukaryota</taxon>
        <taxon>Metazoa</taxon>
        <taxon>Ecdysozoa</taxon>
        <taxon>Arthropoda</taxon>
        <taxon>Hexapoda</taxon>
        <taxon>Insecta</taxon>
        <taxon>Pterygota</taxon>
        <taxon>Neoptera</taxon>
        <taxon>Endopterygota</taxon>
        <taxon>Coleoptera</taxon>
        <taxon>Polyphaga</taxon>
        <taxon>Cucujiformia</taxon>
        <taxon>Curculionidae</taxon>
        <taxon>Scolytinae</taxon>
        <taxon>Hypothenemus</taxon>
    </lineage>
</organism>
<proteinExistence type="predicted"/>
<dbReference type="Pfam" id="PF01359">
    <property type="entry name" value="Transposase_1"/>
    <property type="match status" value="1"/>
</dbReference>
<dbReference type="Proteomes" id="UP001566132">
    <property type="component" value="Unassembled WGS sequence"/>
</dbReference>
<evidence type="ECO:0000259" key="1">
    <source>
        <dbReference type="Pfam" id="PF17906"/>
    </source>
</evidence>
<dbReference type="InterPro" id="IPR052709">
    <property type="entry name" value="Transposase-MT_Hybrid"/>
</dbReference>
<dbReference type="PANTHER" id="PTHR46060:SF2">
    <property type="entry name" value="HISTONE-LYSINE N-METHYLTRANSFERASE SETMAR"/>
    <property type="match status" value="1"/>
</dbReference>
<dbReference type="AlphaFoldDB" id="A0ABD1EA89"/>
<reference evidence="2 3" key="1">
    <citation type="submission" date="2024-05" db="EMBL/GenBank/DDBJ databases">
        <title>Genetic variation in Jamaican populations of the coffee berry borer (Hypothenemus hampei).</title>
        <authorList>
            <person name="Errbii M."/>
            <person name="Myrie A."/>
        </authorList>
    </citation>
    <scope>NUCLEOTIDE SEQUENCE [LARGE SCALE GENOMIC DNA]</scope>
    <source>
        <strain evidence="2">JA-Hopewell-2020-01-JO</strain>
        <tissue evidence="2">Whole body</tissue>
    </source>
</reference>
<feature type="domain" description="Mos1 transposase HTH" evidence="1">
    <location>
        <begin position="6"/>
        <end position="54"/>
    </location>
</feature>
<keyword evidence="3" id="KW-1185">Reference proteome</keyword>
<evidence type="ECO:0000313" key="3">
    <source>
        <dbReference type="Proteomes" id="UP001566132"/>
    </source>
</evidence>
<dbReference type="Pfam" id="PF17906">
    <property type="entry name" value="HTH_48"/>
    <property type="match status" value="1"/>
</dbReference>
<dbReference type="InterPro" id="IPR041426">
    <property type="entry name" value="Mos1_HTH"/>
</dbReference>
<gene>
    <name evidence="2" type="ORF">ABEB36_011532</name>
</gene>
<name>A0ABD1EA89_HYPHA</name>
<protein>
    <recommendedName>
        <fullName evidence="1">Mos1 transposase HTH domain-containing protein</fullName>
    </recommendedName>
</protein>
<dbReference type="PANTHER" id="PTHR46060">
    <property type="entry name" value="MARINER MOS1 TRANSPOSASE-LIKE PROTEIN"/>
    <property type="match status" value="1"/>
</dbReference>
<dbReference type="EMBL" id="JBDJPC010000009">
    <property type="protein sequence ID" value="KAL1490847.1"/>
    <property type="molecule type" value="Genomic_DNA"/>
</dbReference>
<accession>A0ABD1EA89</accession>
<evidence type="ECO:0000313" key="2">
    <source>
        <dbReference type="EMBL" id="KAL1490847.1"/>
    </source>
</evidence>
<dbReference type="InterPro" id="IPR036397">
    <property type="entry name" value="RNaseH_sf"/>
</dbReference>
<sequence>MEKNNEKLRYILQYYYDKGKNASQACEKICAVYGEGTLSKSAARKWFARFRSGNFDVKDEARSGRPLTEKADEILEKVQQDKHISSVDIGMELGIDHKTVLNHLHKAGYKKKLDVWVPHELSAKNMLDRINICDTLLKRNEIEPFLKRVITGDEKWITYDNRKRQRSWTRSGESSQAFAKPGLTPKKVMLCVWWDWKGIVHYELLPAAQTINSQLYCEQLERLRQAIERKRPELNNRKGVVFHHDNARPHTSLMTRQKLREFGWEVLMHPPYNPDIAPSDYHLFRSLQNSLNGIKLLSREACENHLIRFFNQKPQKFFTDGIMALPEKWRNIVDNNGAYLV</sequence>